<proteinExistence type="predicted"/>
<dbReference type="SUPFAM" id="SSF55166">
    <property type="entry name" value="Hedgehog/DD-peptidase"/>
    <property type="match status" value="1"/>
</dbReference>
<dbReference type="GO" id="GO:0008233">
    <property type="term" value="F:peptidase activity"/>
    <property type="evidence" value="ECO:0007669"/>
    <property type="project" value="InterPro"/>
</dbReference>
<feature type="domain" description="Peptidase M15C" evidence="1">
    <location>
        <begin position="169"/>
        <end position="234"/>
    </location>
</feature>
<gene>
    <name evidence="2" type="ORF">MNB_SV-15-32</name>
</gene>
<reference evidence="2" key="1">
    <citation type="submission" date="2016-10" db="EMBL/GenBank/DDBJ databases">
        <authorList>
            <person name="de Groot N.N."/>
        </authorList>
    </citation>
    <scope>NUCLEOTIDE SEQUENCE</scope>
</reference>
<dbReference type="Gene3D" id="3.30.1380.10">
    <property type="match status" value="1"/>
</dbReference>
<dbReference type="Pfam" id="PF13539">
    <property type="entry name" value="Peptidase_M15_4"/>
    <property type="match status" value="1"/>
</dbReference>
<evidence type="ECO:0000259" key="1">
    <source>
        <dbReference type="Pfam" id="PF13539"/>
    </source>
</evidence>
<dbReference type="AlphaFoldDB" id="A0A1W1EJD5"/>
<organism evidence="2">
    <name type="scientific">hydrothermal vent metagenome</name>
    <dbReference type="NCBI Taxonomy" id="652676"/>
    <lineage>
        <taxon>unclassified sequences</taxon>
        <taxon>metagenomes</taxon>
        <taxon>ecological metagenomes</taxon>
    </lineage>
</organism>
<name>A0A1W1EJD5_9ZZZZ</name>
<sequence length="240" mass="28446">MKKFIFYALLPIFAFGVCDDNADKLAVSYKQISHCQDNYIIWSDGTRMLYDDGKKKSFDELLNSPDIEDMFHFKYPKNSFAPPKYNIDAGRVRNDAFLRKLYGNSRSEVKRRVTTIKWLPSGKRVIVTTVNSIDKKLYAISKELKNLPQRFQKYVNKIGGTFNWRNIAGTSRLSSHSFGSAIDINVKYSAYWRWSKGRYKYRNKIPKEIVKIFEKYGFIWGGKWYHYDTMHFEYRPELLR</sequence>
<protein>
    <recommendedName>
        <fullName evidence="1">Peptidase M15C domain-containing protein</fullName>
    </recommendedName>
</protein>
<dbReference type="EMBL" id="FRYL01000023">
    <property type="protein sequence ID" value="SHO80980.1"/>
    <property type="molecule type" value="Genomic_DNA"/>
</dbReference>
<dbReference type="InterPro" id="IPR009045">
    <property type="entry name" value="Zn_M74/Hedgehog-like"/>
</dbReference>
<evidence type="ECO:0000313" key="2">
    <source>
        <dbReference type="EMBL" id="SHO80980.1"/>
    </source>
</evidence>
<accession>A0A1W1EJD5</accession>
<dbReference type="InterPro" id="IPR039561">
    <property type="entry name" value="Peptidase_M15C"/>
</dbReference>